<keyword evidence="3" id="KW-1185">Reference proteome</keyword>
<dbReference type="EMBL" id="JAUKUD010000006">
    <property type="protein sequence ID" value="KAK0740661.1"/>
    <property type="molecule type" value="Genomic_DNA"/>
</dbReference>
<reference evidence="2" key="1">
    <citation type="submission" date="2023-06" db="EMBL/GenBank/DDBJ databases">
        <title>Genome-scale phylogeny and comparative genomics of the fungal order Sordariales.</title>
        <authorList>
            <consortium name="Lawrence Berkeley National Laboratory"/>
            <person name="Hensen N."/>
            <person name="Bonometti L."/>
            <person name="Westerberg I."/>
            <person name="Brannstrom I.O."/>
            <person name="Guillou S."/>
            <person name="Cros-Aarteil S."/>
            <person name="Calhoun S."/>
            <person name="Haridas S."/>
            <person name="Kuo A."/>
            <person name="Mondo S."/>
            <person name="Pangilinan J."/>
            <person name="Riley R."/>
            <person name="LaButti K."/>
            <person name="Andreopoulos B."/>
            <person name="Lipzen A."/>
            <person name="Chen C."/>
            <person name="Yanf M."/>
            <person name="Daum C."/>
            <person name="Ng V."/>
            <person name="Clum A."/>
            <person name="Steindorff A."/>
            <person name="Ohm R."/>
            <person name="Martin F."/>
            <person name="Silar P."/>
            <person name="Natvig D."/>
            <person name="Lalanne C."/>
            <person name="Gautier V."/>
            <person name="Ament-velasquez S.L."/>
            <person name="Kruys A."/>
            <person name="Hutchinson M.I."/>
            <person name="Powell A.J."/>
            <person name="Barry K."/>
            <person name="Miller A.N."/>
            <person name="Grigoriev I.V."/>
            <person name="Debuchy R."/>
            <person name="Gladieux P."/>
            <person name="Thoren M.H."/>
            <person name="Johannesson H."/>
        </authorList>
    </citation>
    <scope>NUCLEOTIDE SEQUENCE</scope>
    <source>
        <strain evidence="2">SMH3187-1</strain>
    </source>
</reference>
<gene>
    <name evidence="2" type="ORF">B0T18DRAFT_431933</name>
</gene>
<evidence type="ECO:0000256" key="1">
    <source>
        <dbReference type="SAM" id="MobiDB-lite"/>
    </source>
</evidence>
<protein>
    <submittedName>
        <fullName evidence="2">Uncharacterized protein</fullName>
    </submittedName>
</protein>
<comment type="caution">
    <text evidence="2">The sequence shown here is derived from an EMBL/GenBank/DDBJ whole genome shotgun (WGS) entry which is preliminary data.</text>
</comment>
<feature type="region of interest" description="Disordered" evidence="1">
    <location>
        <begin position="50"/>
        <end position="74"/>
    </location>
</feature>
<dbReference type="Proteomes" id="UP001172155">
    <property type="component" value="Unassembled WGS sequence"/>
</dbReference>
<organism evidence="2 3">
    <name type="scientific">Schizothecium vesticola</name>
    <dbReference type="NCBI Taxonomy" id="314040"/>
    <lineage>
        <taxon>Eukaryota</taxon>
        <taxon>Fungi</taxon>
        <taxon>Dikarya</taxon>
        <taxon>Ascomycota</taxon>
        <taxon>Pezizomycotina</taxon>
        <taxon>Sordariomycetes</taxon>
        <taxon>Sordariomycetidae</taxon>
        <taxon>Sordariales</taxon>
        <taxon>Schizotheciaceae</taxon>
        <taxon>Schizothecium</taxon>
    </lineage>
</organism>
<accession>A0AA40EJT3</accession>
<proteinExistence type="predicted"/>
<evidence type="ECO:0000313" key="2">
    <source>
        <dbReference type="EMBL" id="KAK0740661.1"/>
    </source>
</evidence>
<sequence length="177" mass="20200">MSKWDAQKERDLATAIFTATAPHPAEVKQKIIEMMAEAGHIVNWDATRHKLRNPPSRDFHQHPETKAAKSSAQNNLKPHLQAFTMVRWEDVREDLLDAMLQVSMPLTRDQQDSIVAILNERGHNVTWNAMRYTWDVETNEALLRVMNNHYHPNAADCKAMIGQLNAKGYAFSDSALL</sequence>
<feature type="compositionally biased region" description="Basic and acidic residues" evidence="1">
    <location>
        <begin position="55"/>
        <end position="67"/>
    </location>
</feature>
<dbReference type="AlphaFoldDB" id="A0AA40EJT3"/>
<name>A0AA40EJT3_9PEZI</name>
<evidence type="ECO:0000313" key="3">
    <source>
        <dbReference type="Proteomes" id="UP001172155"/>
    </source>
</evidence>